<comment type="caution">
    <text evidence="1">The sequence shown here is derived from an EMBL/GenBank/DDBJ whole genome shotgun (WGS) entry which is preliminary data.</text>
</comment>
<dbReference type="Proteomes" id="UP001320609">
    <property type="component" value="Unassembled WGS sequence"/>
</dbReference>
<sequence length="76" mass="8132">MQLQDDLALKKNKFDDALLEMADSGDDEASRFDADAHIHIPALAAVAEELITLQEGEVVPTLESALGNPVQVSKTA</sequence>
<accession>A0ABS9SBU4</accession>
<dbReference type="RefSeq" id="WP_240719861.1">
    <property type="nucleotide sequence ID" value="NZ_JAKVTW010000020.1"/>
</dbReference>
<dbReference type="EMBL" id="JAKVTW010000020">
    <property type="protein sequence ID" value="MCH4813583.1"/>
    <property type="molecule type" value="Genomic_DNA"/>
</dbReference>
<name>A0ABS9SBU4_9GAMM</name>
<protein>
    <submittedName>
        <fullName evidence="1">Recombination-associated protein RdgC</fullName>
    </submittedName>
</protein>
<reference evidence="1 2" key="1">
    <citation type="submission" date="2022-03" db="EMBL/GenBank/DDBJ databases">
        <title>Genomic signatures underlying metal tolerance in selected Arctic bacterial isolates.</title>
        <authorList>
            <person name="Thomas F.A."/>
            <person name="Venkatachalam S."/>
            <person name="Krishnan K.P."/>
        </authorList>
    </citation>
    <scope>NUCLEOTIDE SEQUENCE [LARGE SCALE GENOMIC DNA]</scope>
    <source>
        <strain evidence="1 2">HM116</strain>
    </source>
</reference>
<gene>
    <name evidence="1" type="primary">rdgC</name>
    <name evidence="1" type="ORF">MLE19_19820</name>
</gene>
<proteinExistence type="predicted"/>
<evidence type="ECO:0000313" key="2">
    <source>
        <dbReference type="Proteomes" id="UP001320609"/>
    </source>
</evidence>
<organism evidence="1 2">
    <name type="scientific">Vreelandella neptunia</name>
    <dbReference type="NCBI Taxonomy" id="115551"/>
    <lineage>
        <taxon>Bacteria</taxon>
        <taxon>Pseudomonadati</taxon>
        <taxon>Pseudomonadota</taxon>
        <taxon>Gammaproteobacteria</taxon>
        <taxon>Oceanospirillales</taxon>
        <taxon>Halomonadaceae</taxon>
        <taxon>Vreelandella</taxon>
    </lineage>
</organism>
<evidence type="ECO:0000313" key="1">
    <source>
        <dbReference type="EMBL" id="MCH4813583.1"/>
    </source>
</evidence>
<keyword evidence="2" id="KW-1185">Reference proteome</keyword>